<sequence>MSETTDDGVAGALADGELTILGRIPHASNVTLVATVRAADGAQVRCVYKPVSGEAPLWDFPDGTLAGREVAARLVCADLGWETVPDTVFRQDGPLGAGMVQRWVDIVDQADAPSPELVDLCGPDSVVAGYLPVVTGFDGRGDEVVLVHADDPRLQRMAVLDILLNNADRKGGHILAGADGVVYGIDHGICLHREDKLRTVLWGWAGAEIPGGLVVDVDAFATRLTEVDGELVAGLGELVAPDEIIALLARARRLVDDPVLPAPPAHRPIPWPPF</sequence>
<dbReference type="NCBIfam" id="TIGR03843">
    <property type="entry name" value="SCO1664 family protein"/>
    <property type="match status" value="1"/>
</dbReference>
<evidence type="ECO:0000313" key="1">
    <source>
        <dbReference type="EMBL" id="GAA3039208.1"/>
    </source>
</evidence>
<dbReference type="Proteomes" id="UP001501035">
    <property type="component" value="Unassembled WGS sequence"/>
</dbReference>
<comment type="caution">
    <text evidence="1">The sequence shown here is derived from an EMBL/GenBank/DDBJ whole genome shotgun (WGS) entry which is preliminary data.</text>
</comment>
<dbReference type="RefSeq" id="WP_290706182.1">
    <property type="nucleotide sequence ID" value="NZ_BAAAVS010000024.1"/>
</dbReference>
<gene>
    <name evidence="1" type="ORF">GCM10010528_19760</name>
</gene>
<reference evidence="2" key="1">
    <citation type="journal article" date="2019" name="Int. J. Syst. Evol. Microbiol.">
        <title>The Global Catalogue of Microorganisms (GCM) 10K type strain sequencing project: providing services to taxonomists for standard genome sequencing and annotation.</title>
        <authorList>
            <consortium name="The Broad Institute Genomics Platform"/>
            <consortium name="The Broad Institute Genome Sequencing Center for Infectious Disease"/>
            <person name="Wu L."/>
            <person name="Ma J."/>
        </authorList>
    </citation>
    <scope>NUCLEOTIDE SEQUENCE [LARGE SCALE GENOMIC DNA]</scope>
    <source>
        <strain evidence="2">JCM 14234</strain>
    </source>
</reference>
<accession>A0ABP6LGA2</accession>
<proteinExistence type="predicted"/>
<name>A0ABP6LGA2_9ACTN</name>
<evidence type="ECO:0000313" key="2">
    <source>
        <dbReference type="Proteomes" id="UP001501035"/>
    </source>
</evidence>
<dbReference type="InterPro" id="IPR022292">
    <property type="entry name" value="CHP03843"/>
</dbReference>
<protein>
    <submittedName>
        <fullName evidence="1">SCO1664 family protein</fullName>
    </submittedName>
</protein>
<organism evidence="1 2">
    <name type="scientific">Gordonia defluvii</name>
    <dbReference type="NCBI Taxonomy" id="283718"/>
    <lineage>
        <taxon>Bacteria</taxon>
        <taxon>Bacillati</taxon>
        <taxon>Actinomycetota</taxon>
        <taxon>Actinomycetes</taxon>
        <taxon>Mycobacteriales</taxon>
        <taxon>Gordoniaceae</taxon>
        <taxon>Gordonia</taxon>
    </lineage>
</organism>
<dbReference type="EMBL" id="BAAAVS010000024">
    <property type="protein sequence ID" value="GAA3039208.1"/>
    <property type="molecule type" value="Genomic_DNA"/>
</dbReference>
<keyword evidence="2" id="KW-1185">Reference proteome</keyword>